<dbReference type="InterPro" id="IPR026268">
    <property type="entry name" value="RseC"/>
</dbReference>
<feature type="transmembrane region" description="Helical" evidence="1">
    <location>
        <begin position="74"/>
        <end position="94"/>
    </location>
</feature>
<name>Q893Q4_CLOTE</name>
<keyword evidence="3" id="KW-1185">Reference proteome</keyword>
<evidence type="ECO:0000313" key="2">
    <source>
        <dbReference type="EMBL" id="AAO36288.1"/>
    </source>
</evidence>
<evidence type="ECO:0000256" key="1">
    <source>
        <dbReference type="SAM" id="Phobius"/>
    </source>
</evidence>
<dbReference type="PANTHER" id="PTHR35867">
    <property type="entry name" value="PROTEIN RSEC"/>
    <property type="match status" value="1"/>
</dbReference>
<dbReference type="PIRSF" id="PIRSF004923">
    <property type="entry name" value="RseC"/>
    <property type="match status" value="1"/>
</dbReference>
<proteinExistence type="predicted"/>
<dbReference type="STRING" id="212717.CTC_01757"/>
<keyword evidence="1" id="KW-0472">Membrane</keyword>
<feature type="transmembrane region" description="Helical" evidence="1">
    <location>
        <begin position="100"/>
        <end position="119"/>
    </location>
</feature>
<dbReference type="Pfam" id="PF04246">
    <property type="entry name" value="RseC_MucC"/>
    <property type="match status" value="1"/>
</dbReference>
<reference evidence="2 3" key="1">
    <citation type="journal article" date="2003" name="Proc. Natl. Acad. Sci. U.S.A.">
        <title>The genome sequence of Clostridium tetani, the causative agent of tetanus disease.</title>
        <authorList>
            <person name="Brueggemann H."/>
            <person name="Baumer S."/>
            <person name="Fricke W.F."/>
            <person name="Wiezer A."/>
            <person name="Liesegang H."/>
            <person name="Decker I."/>
            <person name="Herzberg C."/>
            <person name="Martinez-Arias R."/>
            <person name="Merkl R."/>
            <person name="Henne A."/>
            <person name="Gottschalk G."/>
        </authorList>
    </citation>
    <scope>NUCLEOTIDE SEQUENCE [LARGE SCALE GENOMIC DNA]</scope>
    <source>
        <strain evidence="3">Massachusetts / E88</strain>
    </source>
</reference>
<sequence>MIFMNQVGYVTKVDGEKAHIIFKRTSSCGDKCANCSGGCEIPPLVLDIENTLFAEPGDAVAVNMEDNIFFKLTFFAYALPLILMLLGVAIAYITTKNETIAAFTGLGFLAISYGILRIVNNNHVKNQSKSVTMMKILSEEEITRLGI</sequence>
<dbReference type="InterPro" id="IPR007359">
    <property type="entry name" value="SigmaE_reg_RseC_MucC"/>
</dbReference>
<dbReference type="AlphaFoldDB" id="Q893Q4"/>
<accession>Q893Q4</accession>
<dbReference type="HOGENOM" id="CLU_124911_2_0_9"/>
<keyword evidence="1" id="KW-0812">Transmembrane</keyword>
<dbReference type="EMBL" id="AE015927">
    <property type="protein sequence ID" value="AAO36288.1"/>
    <property type="molecule type" value="Genomic_DNA"/>
</dbReference>
<dbReference type="KEGG" id="ctc:CTC_01757"/>
<organism evidence="2 3">
    <name type="scientific">Clostridium tetani (strain Massachusetts / E88)</name>
    <dbReference type="NCBI Taxonomy" id="212717"/>
    <lineage>
        <taxon>Bacteria</taxon>
        <taxon>Bacillati</taxon>
        <taxon>Bacillota</taxon>
        <taxon>Clostridia</taxon>
        <taxon>Eubacteriales</taxon>
        <taxon>Clostridiaceae</taxon>
        <taxon>Clostridium</taxon>
    </lineage>
</organism>
<evidence type="ECO:0000313" key="3">
    <source>
        <dbReference type="Proteomes" id="UP000001412"/>
    </source>
</evidence>
<gene>
    <name evidence="2" type="ordered locus">CTC_01757</name>
</gene>
<dbReference type="PANTHER" id="PTHR35867:SF1">
    <property type="entry name" value="PROTEIN RSEC"/>
    <property type="match status" value="1"/>
</dbReference>
<keyword evidence="1" id="KW-1133">Transmembrane helix</keyword>
<dbReference type="Proteomes" id="UP000001412">
    <property type="component" value="Chromosome"/>
</dbReference>
<protein>
    <submittedName>
        <fullName evidence="2">Uncharacterized protein</fullName>
    </submittedName>
</protein>